<dbReference type="PANTHER" id="PTHR30303">
    <property type="entry name" value="HYDROGENASE ISOENZYMES FORMATION PROTEIN HYPE"/>
    <property type="match status" value="1"/>
</dbReference>
<feature type="non-terminal residue" evidence="2">
    <location>
        <position position="84"/>
    </location>
</feature>
<feature type="domain" description="PurM-like N-terminal" evidence="1">
    <location>
        <begin position="2"/>
        <end position="62"/>
    </location>
</feature>
<evidence type="ECO:0000259" key="1">
    <source>
        <dbReference type="Pfam" id="PF00586"/>
    </source>
</evidence>
<gene>
    <name evidence="2" type="ORF">METZ01_LOCUS422517</name>
</gene>
<dbReference type="Pfam" id="PF00586">
    <property type="entry name" value="AIRS"/>
    <property type="match status" value="1"/>
</dbReference>
<evidence type="ECO:0000313" key="2">
    <source>
        <dbReference type="EMBL" id="SVD69663.1"/>
    </source>
</evidence>
<reference evidence="2" key="1">
    <citation type="submission" date="2018-05" db="EMBL/GenBank/DDBJ databases">
        <authorList>
            <person name="Lanie J.A."/>
            <person name="Ng W.-L."/>
            <person name="Kazmierczak K.M."/>
            <person name="Andrzejewski T.M."/>
            <person name="Davidsen T.M."/>
            <person name="Wayne K.J."/>
            <person name="Tettelin H."/>
            <person name="Glass J.I."/>
            <person name="Rusch D."/>
            <person name="Podicherti R."/>
            <person name="Tsui H.-C.T."/>
            <person name="Winkler M.E."/>
        </authorList>
    </citation>
    <scope>NUCLEOTIDE SEQUENCE</scope>
</reference>
<dbReference type="Gene3D" id="3.30.1330.10">
    <property type="entry name" value="PurM-like, N-terminal domain"/>
    <property type="match status" value="1"/>
</dbReference>
<dbReference type="InterPro" id="IPR016188">
    <property type="entry name" value="PurM-like_N"/>
</dbReference>
<dbReference type="SUPFAM" id="SSF55326">
    <property type="entry name" value="PurM N-terminal domain-like"/>
    <property type="match status" value="1"/>
</dbReference>
<sequence length="84" mass="8933">VPLWFLATLLVPERFTEDQAEELFTQVLDACDSIGVALVGGHSEVTYGIDRPIVSGTMLGEVARDSLIRTGGAQEGDSIVITKG</sequence>
<dbReference type="InterPro" id="IPR011854">
    <property type="entry name" value="HypE"/>
</dbReference>
<accession>A0A382XF98</accession>
<feature type="non-terminal residue" evidence="2">
    <location>
        <position position="1"/>
    </location>
</feature>
<dbReference type="PANTHER" id="PTHR30303:SF4">
    <property type="entry name" value="HYDROGENASE EXPRESSION_FORMATION PROTEIN HYPE"/>
    <property type="match status" value="1"/>
</dbReference>
<dbReference type="GO" id="GO:0051604">
    <property type="term" value="P:protein maturation"/>
    <property type="evidence" value="ECO:0007669"/>
    <property type="project" value="TreeGrafter"/>
</dbReference>
<proteinExistence type="predicted"/>
<dbReference type="EMBL" id="UINC01167257">
    <property type="protein sequence ID" value="SVD69663.1"/>
    <property type="molecule type" value="Genomic_DNA"/>
</dbReference>
<name>A0A382XF98_9ZZZZ</name>
<protein>
    <recommendedName>
        <fullName evidence="1">PurM-like N-terminal domain-containing protein</fullName>
    </recommendedName>
</protein>
<dbReference type="AlphaFoldDB" id="A0A382XF98"/>
<organism evidence="2">
    <name type="scientific">marine metagenome</name>
    <dbReference type="NCBI Taxonomy" id="408172"/>
    <lineage>
        <taxon>unclassified sequences</taxon>
        <taxon>metagenomes</taxon>
        <taxon>ecological metagenomes</taxon>
    </lineage>
</organism>
<dbReference type="InterPro" id="IPR036921">
    <property type="entry name" value="PurM-like_N_sf"/>
</dbReference>